<reference evidence="9 10" key="1">
    <citation type="submission" date="2017-08" db="EMBL/GenBank/DDBJ databases">
        <title>Reclassification of Bisgaard taxon 37 and 44.</title>
        <authorList>
            <person name="Christensen H."/>
        </authorList>
    </citation>
    <scope>NUCLEOTIDE SEQUENCE [LARGE SCALE GENOMIC DNA]</scope>
    <source>
        <strain evidence="9 10">EEAB3T1</strain>
    </source>
</reference>
<keyword evidence="5 7" id="KW-0546">Nucleotide metabolism</keyword>
<dbReference type="UniPathway" id="UPA00610">
    <property type="reaction ID" value="UER00666"/>
</dbReference>
<keyword evidence="3 7" id="KW-0378">Hydrolase</keyword>
<dbReference type="HAMAP" id="MF_00116">
    <property type="entry name" value="dUTPase_bact"/>
    <property type="match status" value="1"/>
</dbReference>
<evidence type="ECO:0000313" key="10">
    <source>
        <dbReference type="Proteomes" id="UP000265964"/>
    </source>
</evidence>
<feature type="binding site" evidence="7">
    <location>
        <position position="88"/>
    </location>
    <ligand>
        <name>substrate</name>
    </ligand>
</feature>
<feature type="domain" description="dUTPase-like" evidence="8">
    <location>
        <begin position="20"/>
        <end position="154"/>
    </location>
</feature>
<proteinExistence type="inferred from homology"/>
<accession>A0A3A1YLJ0</accession>
<feature type="binding site" evidence="7">
    <location>
        <begin position="92"/>
        <end position="94"/>
    </location>
    <ligand>
        <name>substrate</name>
    </ligand>
</feature>
<dbReference type="InterPro" id="IPR008181">
    <property type="entry name" value="dUTPase"/>
</dbReference>
<evidence type="ECO:0000256" key="1">
    <source>
        <dbReference type="ARBA" id="ARBA00006581"/>
    </source>
</evidence>
<dbReference type="GO" id="GO:0046081">
    <property type="term" value="P:dUTP catabolic process"/>
    <property type="evidence" value="ECO:0007669"/>
    <property type="project" value="InterPro"/>
</dbReference>
<dbReference type="GO" id="GO:0000287">
    <property type="term" value="F:magnesium ion binding"/>
    <property type="evidence" value="ECO:0007669"/>
    <property type="project" value="UniProtKB-UniRule"/>
</dbReference>
<comment type="cofactor">
    <cofactor evidence="7">
        <name>Mg(2+)</name>
        <dbReference type="ChEBI" id="CHEBI:18420"/>
    </cofactor>
</comment>
<evidence type="ECO:0000256" key="2">
    <source>
        <dbReference type="ARBA" id="ARBA00022723"/>
    </source>
</evidence>
<protein>
    <recommendedName>
        <fullName evidence="7">Deoxyuridine 5'-triphosphate nucleotidohydrolase</fullName>
        <shortName evidence="7">dUTPase</shortName>
        <ecNumber evidence="7">3.6.1.23</ecNumber>
    </recommendedName>
    <alternativeName>
        <fullName evidence="7">dUTP pyrophosphatase</fullName>
    </alternativeName>
</protein>
<dbReference type="GO" id="GO:0004170">
    <property type="term" value="F:dUTP diphosphatase activity"/>
    <property type="evidence" value="ECO:0007669"/>
    <property type="project" value="UniProtKB-UniRule"/>
</dbReference>
<dbReference type="RefSeq" id="WP_119534320.1">
    <property type="nucleotide sequence ID" value="NZ_NRJF01000051.1"/>
</dbReference>
<keyword evidence="4 7" id="KW-0460">Magnesium</keyword>
<keyword evidence="10" id="KW-1185">Reference proteome</keyword>
<comment type="function">
    <text evidence="7">This enzyme is involved in nucleotide metabolism: it produces dUMP, the immediate precursor of thymidine nucleotides and it decreases the intracellular concentration of dUTP so that uracil cannot be incorporated into DNA.</text>
</comment>
<evidence type="ECO:0000256" key="4">
    <source>
        <dbReference type="ARBA" id="ARBA00022842"/>
    </source>
</evidence>
<dbReference type="InterPro" id="IPR036157">
    <property type="entry name" value="dUTPase-like_sf"/>
</dbReference>
<evidence type="ECO:0000259" key="8">
    <source>
        <dbReference type="Pfam" id="PF00692"/>
    </source>
</evidence>
<dbReference type="InterPro" id="IPR033704">
    <property type="entry name" value="dUTPase_trimeric"/>
</dbReference>
<dbReference type="PANTHER" id="PTHR11241:SF0">
    <property type="entry name" value="DEOXYURIDINE 5'-TRIPHOSPHATE NUCLEOTIDOHYDROLASE"/>
    <property type="match status" value="1"/>
</dbReference>
<dbReference type="NCBIfam" id="NF001862">
    <property type="entry name" value="PRK00601.1"/>
    <property type="match status" value="1"/>
</dbReference>
<dbReference type="CDD" id="cd07557">
    <property type="entry name" value="trimeric_dUTPase"/>
    <property type="match status" value="1"/>
</dbReference>
<organism evidence="9 10">
    <name type="scientific">Psittacicella gerlachiana</name>
    <dbReference type="NCBI Taxonomy" id="2028574"/>
    <lineage>
        <taxon>Bacteria</taxon>
        <taxon>Pseudomonadati</taxon>
        <taxon>Pseudomonadota</taxon>
        <taxon>Gammaproteobacteria</taxon>
        <taxon>Pasteurellales</taxon>
        <taxon>Psittacicellaceae</taxon>
        <taxon>Psittacicella</taxon>
    </lineage>
</organism>
<comment type="caution">
    <text evidence="9">The sequence shown here is derived from an EMBL/GenBank/DDBJ whole genome shotgun (WGS) entry which is preliminary data.</text>
</comment>
<sequence>MNKKLDISYKILDKEFFAEFGLPNYGSEGAAGIDLRANLENKSSLTIEANQTVLINTGIAIFIDNPNYAAFIYPRSGQGHKRGLVLGNLVGVVDSDYQGEIKVSLWNRSNQPQTIEHGERIAQLVFQLITQVQLHQVEEFSSSQRGENGFGSTGIK</sequence>
<dbReference type="EC" id="3.6.1.23" evidence="7"/>
<dbReference type="PANTHER" id="PTHR11241">
    <property type="entry name" value="DEOXYURIDINE 5'-TRIPHOSPHATE NUCLEOTIDOHYDROLASE"/>
    <property type="match status" value="1"/>
</dbReference>
<dbReference type="Pfam" id="PF00692">
    <property type="entry name" value="dUTPase"/>
    <property type="match status" value="1"/>
</dbReference>
<dbReference type="Proteomes" id="UP000265964">
    <property type="component" value="Unassembled WGS sequence"/>
</dbReference>
<evidence type="ECO:0000256" key="5">
    <source>
        <dbReference type="ARBA" id="ARBA00023080"/>
    </source>
</evidence>
<dbReference type="GO" id="GO:0006226">
    <property type="term" value="P:dUMP biosynthetic process"/>
    <property type="evidence" value="ECO:0007669"/>
    <property type="project" value="UniProtKB-UniRule"/>
</dbReference>
<feature type="binding site" evidence="7">
    <location>
        <begin position="75"/>
        <end position="77"/>
    </location>
    <ligand>
        <name>substrate</name>
    </ligand>
</feature>
<comment type="similarity">
    <text evidence="1 7">Belongs to the dUTPase family.</text>
</comment>
<dbReference type="EMBL" id="NRJF01000051">
    <property type="protein sequence ID" value="RIY37104.1"/>
    <property type="molecule type" value="Genomic_DNA"/>
</dbReference>
<dbReference type="InterPro" id="IPR029054">
    <property type="entry name" value="dUTPase-like"/>
</dbReference>
<dbReference type="AlphaFoldDB" id="A0A3A1YLJ0"/>
<name>A0A3A1YLJ0_9GAMM</name>
<evidence type="ECO:0000256" key="7">
    <source>
        <dbReference type="HAMAP-Rule" id="MF_00116"/>
    </source>
</evidence>
<evidence type="ECO:0000256" key="6">
    <source>
        <dbReference type="ARBA" id="ARBA00047686"/>
    </source>
</evidence>
<evidence type="ECO:0000256" key="3">
    <source>
        <dbReference type="ARBA" id="ARBA00022801"/>
    </source>
</evidence>
<comment type="catalytic activity">
    <reaction evidence="6 7">
        <text>dUTP + H2O = dUMP + diphosphate + H(+)</text>
        <dbReference type="Rhea" id="RHEA:10248"/>
        <dbReference type="ChEBI" id="CHEBI:15377"/>
        <dbReference type="ChEBI" id="CHEBI:15378"/>
        <dbReference type="ChEBI" id="CHEBI:33019"/>
        <dbReference type="ChEBI" id="CHEBI:61555"/>
        <dbReference type="ChEBI" id="CHEBI:246422"/>
        <dbReference type="EC" id="3.6.1.23"/>
    </reaction>
</comment>
<keyword evidence="2 7" id="KW-0479">Metal-binding</keyword>
<dbReference type="SUPFAM" id="SSF51283">
    <property type="entry name" value="dUTPase-like"/>
    <property type="match status" value="1"/>
</dbReference>
<dbReference type="NCBIfam" id="TIGR00576">
    <property type="entry name" value="dut"/>
    <property type="match status" value="1"/>
</dbReference>
<gene>
    <name evidence="7" type="primary">dut</name>
    <name evidence="9" type="ORF">CKF59_02035</name>
</gene>
<dbReference type="Gene3D" id="2.70.40.10">
    <property type="match status" value="1"/>
</dbReference>
<comment type="pathway">
    <text evidence="7">Pyrimidine metabolism; dUMP biosynthesis; dUMP from dCTP (dUTP route): step 2/2.</text>
</comment>
<comment type="caution">
    <text evidence="7">Lacks conserved residue(s) required for the propagation of feature annotation.</text>
</comment>
<dbReference type="OrthoDB" id="9809956at2"/>
<evidence type="ECO:0000313" key="9">
    <source>
        <dbReference type="EMBL" id="RIY37104.1"/>
    </source>
</evidence>
<dbReference type="FunFam" id="2.70.40.10:FF:000002">
    <property type="entry name" value="dUTP diphosphatase"/>
    <property type="match status" value="1"/>
</dbReference>